<reference evidence="2 3" key="1">
    <citation type="journal article" date="2023" name="Int. J. Syst. Evol. Microbiol.">
        <title>Methylocystis iwaonis sp. nov., a type II methane-oxidizing bacterium from surface soil of a rice paddy field in Japan, and emended description of the genus Methylocystis (ex Whittenbury et al. 1970) Bowman et al. 1993.</title>
        <authorList>
            <person name="Kaise H."/>
            <person name="Sawadogo J.B."/>
            <person name="Alam M.S."/>
            <person name="Ueno C."/>
            <person name="Dianou D."/>
            <person name="Shinjo R."/>
            <person name="Asakawa S."/>
        </authorList>
    </citation>
    <scope>NUCLEOTIDE SEQUENCE [LARGE SCALE GENOMIC DNA]</scope>
    <source>
        <strain evidence="2 3">SS37A-Re</strain>
    </source>
</reference>
<accession>A0ABM8E707</accession>
<proteinExistence type="predicted"/>
<feature type="signal peptide" evidence="1">
    <location>
        <begin position="1"/>
        <end position="31"/>
    </location>
</feature>
<evidence type="ECO:0000313" key="2">
    <source>
        <dbReference type="EMBL" id="BDV33747.1"/>
    </source>
</evidence>
<evidence type="ECO:0008006" key="4">
    <source>
        <dbReference type="Google" id="ProtNLM"/>
    </source>
</evidence>
<sequence>MASNYFRNGFRARLACSVFALATAASTSTHAAKLRHAQAAITAPTASAGAPLSADDVSWLFPPPKNAEGLADTIAIADLTAPDPKDASKREALWPAAAFAQFLANAEGPATQIGSHHVQLPKEAHDIKAWRVAGLRIDPGAPGLTHGVTEQFGQSPQVRFILQPVTTQANGAVQVHDVAAHLVYTFAAGFDAPAEQGCQARVKPDMDAFKKVARDFAGLRDDLANGRFGAVKISTQGKLLGVHPGLADRRSAKPLRDALVNVLERHLTGGKLSAMAVMGLADNGPEPWIFLAMAPVGPGVVPSLPNGGFIPVRGPALDGKQFAEGLAVLETPHQVIPTPAPNNLNPITCKNAALPAGEAALPVAQRKGLATAELFDLGDAKISNPATIKKIQETVDLIADPARSHFFNTDCVSCHTDTRRAMDLLKNARIPGVDPAALPQEKWNVRNLGWFPSFLRPGKLEATATRRAASETAEVVDFINSNGLAKP</sequence>
<dbReference type="Proteomes" id="UP001317629">
    <property type="component" value="Chromosome"/>
</dbReference>
<gene>
    <name evidence="2" type="ORF">SS37A_12760</name>
</gene>
<feature type="chain" id="PRO_5047360948" description="Cytochrome c domain-containing protein" evidence="1">
    <location>
        <begin position="32"/>
        <end position="487"/>
    </location>
</feature>
<organism evidence="2 3">
    <name type="scientific">Methylocystis iwaonis</name>
    <dbReference type="NCBI Taxonomy" id="2885079"/>
    <lineage>
        <taxon>Bacteria</taxon>
        <taxon>Pseudomonadati</taxon>
        <taxon>Pseudomonadota</taxon>
        <taxon>Alphaproteobacteria</taxon>
        <taxon>Hyphomicrobiales</taxon>
        <taxon>Methylocystaceae</taxon>
        <taxon>Methylocystis</taxon>
    </lineage>
</organism>
<dbReference type="EMBL" id="AP027142">
    <property type="protein sequence ID" value="BDV33747.1"/>
    <property type="molecule type" value="Genomic_DNA"/>
</dbReference>
<protein>
    <recommendedName>
        <fullName evidence="4">Cytochrome c domain-containing protein</fullName>
    </recommendedName>
</protein>
<evidence type="ECO:0000256" key="1">
    <source>
        <dbReference type="SAM" id="SignalP"/>
    </source>
</evidence>
<name>A0ABM8E707_9HYPH</name>
<keyword evidence="1" id="KW-0732">Signal</keyword>
<keyword evidence="3" id="KW-1185">Reference proteome</keyword>
<evidence type="ECO:0000313" key="3">
    <source>
        <dbReference type="Proteomes" id="UP001317629"/>
    </source>
</evidence>